<evidence type="ECO:0000256" key="1">
    <source>
        <dbReference type="ARBA" id="ARBA00004479"/>
    </source>
</evidence>
<reference evidence="4" key="1">
    <citation type="journal article" date="2011" name="Nat. Genet.">
        <title>The Arabidopsis lyrata genome sequence and the basis of rapid genome size change.</title>
        <authorList>
            <person name="Hu T.T."/>
            <person name="Pattyn P."/>
            <person name="Bakker E.G."/>
            <person name="Cao J."/>
            <person name="Cheng J.-F."/>
            <person name="Clark R.M."/>
            <person name="Fahlgren N."/>
            <person name="Fawcett J.A."/>
            <person name="Grimwood J."/>
            <person name="Gundlach H."/>
            <person name="Haberer G."/>
            <person name="Hollister J.D."/>
            <person name="Ossowski S."/>
            <person name="Ottilar R.P."/>
            <person name="Salamov A.A."/>
            <person name="Schneeberger K."/>
            <person name="Spannagl M."/>
            <person name="Wang X."/>
            <person name="Yang L."/>
            <person name="Nasrallah M.E."/>
            <person name="Bergelson J."/>
            <person name="Carrington J.C."/>
            <person name="Gaut B.S."/>
            <person name="Schmutz J."/>
            <person name="Mayer K.F.X."/>
            <person name="Van de Peer Y."/>
            <person name="Grigoriev I.V."/>
            <person name="Nordborg M."/>
            <person name="Weigel D."/>
            <person name="Guo Y.-L."/>
        </authorList>
    </citation>
    <scope>NUCLEOTIDE SEQUENCE [LARGE SCALE GENOMIC DNA]</scope>
    <source>
        <strain evidence="4">cv. MN47</strain>
    </source>
</reference>
<dbReference type="Gene3D" id="3.30.200.20">
    <property type="entry name" value="Phosphorylase Kinase, domain 1"/>
    <property type="match status" value="1"/>
</dbReference>
<feature type="domain" description="Protein kinase" evidence="2">
    <location>
        <begin position="1"/>
        <end position="108"/>
    </location>
</feature>
<dbReference type="GO" id="GO:0016020">
    <property type="term" value="C:membrane"/>
    <property type="evidence" value="ECO:0007669"/>
    <property type="project" value="UniProtKB-SubCell"/>
</dbReference>
<dbReference type="PANTHER" id="PTHR48006">
    <property type="entry name" value="LEUCINE-RICH REPEAT-CONTAINING PROTEIN DDB_G0281931-RELATED"/>
    <property type="match status" value="1"/>
</dbReference>
<dbReference type="eggNOG" id="ENOG502QVI9">
    <property type="taxonomic scope" value="Eukaryota"/>
</dbReference>
<dbReference type="Proteomes" id="UP000008694">
    <property type="component" value="Unassembled WGS sequence"/>
</dbReference>
<comment type="subcellular location">
    <subcellularLocation>
        <location evidence="1">Membrane</location>
        <topology evidence="1">Single-pass type I membrane protein</topology>
    </subcellularLocation>
</comment>
<keyword evidence="4" id="KW-1185">Reference proteome</keyword>
<dbReference type="InterPro" id="IPR000719">
    <property type="entry name" value="Prot_kinase_dom"/>
</dbReference>
<sequence length="108" mass="12296">MSNGTAIAVKQLSEKSKPWMKEFLNEIGVTTALRHPSLIELHGYCVEGSQLLHVEYNSLYQALFGLLQTQTSLDWSTRHKICVGVEKGLAYLYEESRFNILHRDIKAT</sequence>
<dbReference type="HOGENOM" id="CLU_000288_21_7_1"/>
<evidence type="ECO:0000313" key="3">
    <source>
        <dbReference type="EMBL" id="EFH44413.1"/>
    </source>
</evidence>
<dbReference type="PANTHER" id="PTHR48006:SF81">
    <property type="entry name" value="PROTEIN KINASE DOMAIN-CONTAINING PROTEIN"/>
    <property type="match status" value="1"/>
</dbReference>
<dbReference type="InterPro" id="IPR011009">
    <property type="entry name" value="Kinase-like_dom_sf"/>
</dbReference>
<dbReference type="EMBL" id="GL348719">
    <property type="protein sequence ID" value="EFH44413.1"/>
    <property type="molecule type" value="Genomic_DNA"/>
</dbReference>
<dbReference type="Gene3D" id="1.10.510.10">
    <property type="entry name" value="Transferase(Phosphotransferase) domain 1"/>
    <property type="match status" value="1"/>
</dbReference>
<dbReference type="GO" id="GO:0004672">
    <property type="term" value="F:protein kinase activity"/>
    <property type="evidence" value="ECO:0007669"/>
    <property type="project" value="InterPro"/>
</dbReference>
<dbReference type="SUPFAM" id="SSF56112">
    <property type="entry name" value="Protein kinase-like (PK-like)"/>
    <property type="match status" value="1"/>
</dbReference>
<evidence type="ECO:0000313" key="4">
    <source>
        <dbReference type="Proteomes" id="UP000008694"/>
    </source>
</evidence>
<protein>
    <recommendedName>
        <fullName evidence="2">Protein kinase domain-containing protein</fullName>
    </recommendedName>
</protein>
<evidence type="ECO:0000259" key="2">
    <source>
        <dbReference type="PROSITE" id="PS50011"/>
    </source>
</evidence>
<dbReference type="GO" id="GO:0005524">
    <property type="term" value="F:ATP binding"/>
    <property type="evidence" value="ECO:0007669"/>
    <property type="project" value="InterPro"/>
</dbReference>
<dbReference type="PROSITE" id="PS50011">
    <property type="entry name" value="PROTEIN_KINASE_DOM"/>
    <property type="match status" value="1"/>
</dbReference>
<proteinExistence type="predicted"/>
<dbReference type="Pfam" id="PF00069">
    <property type="entry name" value="Pkinase"/>
    <property type="match status" value="1"/>
</dbReference>
<dbReference type="AlphaFoldDB" id="D7M9Y8"/>
<accession>D7M9Y8</accession>
<dbReference type="InterPro" id="IPR051824">
    <property type="entry name" value="LRR_Rcpt-Like_S/T_Kinase"/>
</dbReference>
<organism evidence="4">
    <name type="scientific">Arabidopsis lyrata subsp. lyrata</name>
    <name type="common">Lyre-leaved rock-cress</name>
    <dbReference type="NCBI Taxonomy" id="81972"/>
    <lineage>
        <taxon>Eukaryota</taxon>
        <taxon>Viridiplantae</taxon>
        <taxon>Streptophyta</taxon>
        <taxon>Embryophyta</taxon>
        <taxon>Tracheophyta</taxon>
        <taxon>Spermatophyta</taxon>
        <taxon>Magnoliopsida</taxon>
        <taxon>eudicotyledons</taxon>
        <taxon>Gunneridae</taxon>
        <taxon>Pentapetalae</taxon>
        <taxon>rosids</taxon>
        <taxon>malvids</taxon>
        <taxon>Brassicales</taxon>
        <taxon>Brassicaceae</taxon>
        <taxon>Camelineae</taxon>
        <taxon>Arabidopsis</taxon>
    </lineage>
</organism>
<gene>
    <name evidence="3" type="ORF">ARALYDRAFT_915145</name>
</gene>
<name>D7M9Y8_ARALL</name>
<dbReference type="Gramene" id="scaffold_702887.1">
    <property type="protein sequence ID" value="scaffold_702887.1"/>
    <property type="gene ID" value="scaffold_702887.1"/>
</dbReference>